<evidence type="ECO:0000313" key="1">
    <source>
        <dbReference type="EMBL" id="KAI4301720.1"/>
    </source>
</evidence>
<protein>
    <submittedName>
        <fullName evidence="1">Uncharacterized protein</fullName>
    </submittedName>
</protein>
<dbReference type="Proteomes" id="UP000828941">
    <property type="component" value="Chromosome 13"/>
</dbReference>
<accession>A0ACB9KW64</accession>
<comment type="caution">
    <text evidence="1">The sequence shown here is derived from an EMBL/GenBank/DDBJ whole genome shotgun (WGS) entry which is preliminary data.</text>
</comment>
<dbReference type="EMBL" id="CM039438">
    <property type="protein sequence ID" value="KAI4301720.1"/>
    <property type="molecule type" value="Genomic_DNA"/>
</dbReference>
<keyword evidence="2" id="KW-1185">Reference proteome</keyword>
<name>A0ACB9KW64_BAUVA</name>
<sequence length="564" mass="63060">MVAKRQSQGEGSGSGRGIQIPVQEPKRKHGDSKHAETIGAFTNSFKSLFSTDIGSRLEPLIRRVVREEVERTFLCRQNPRATLNQTGTSGSKPLQLQFINGLPDTFFTLSQITAEDNKPLEIALFDVTSQSIVCNGTLSSIKIEICVLNGEFGSDSCEDWTEEEFSANILRERDGKGSLLKGDRLISLRNGVGYITKAVFTDNSRWTRSRKFKLGARVVQPNCSEANIREGRSESFVVKDNRGELYKKHYPPSLDDDIWRLDKIAKDGKIHKRLSLYGIRTVKDLLQCHTTNPTSLCEKFGKIPKKSFEAITEHAKSCVIDDYKLYVYQHAAEQPVGLLFNSVYMLVGVTFDGKTYCSPDTLTPAEKHLIERVKLHAYRNVNNLKSFDETSPFSLLGSVACREAGQCSGPDQGLQLNFPTAHQDQLEALPDFGQPSTSTVYNQFNAASFAGLGEMPQYDCAGGELLTEMYNIEENYWPPIGSEFPVVPDSYPTWVPTGDGVNFDPCNGSEFGIHSSFHNPCTDMSRSGKTRAVWYKIRTALIWVISVRRKAAAKRMAKPFYYNS</sequence>
<organism evidence="1 2">
    <name type="scientific">Bauhinia variegata</name>
    <name type="common">Purple orchid tree</name>
    <name type="synonym">Phanera variegata</name>
    <dbReference type="NCBI Taxonomy" id="167791"/>
    <lineage>
        <taxon>Eukaryota</taxon>
        <taxon>Viridiplantae</taxon>
        <taxon>Streptophyta</taxon>
        <taxon>Embryophyta</taxon>
        <taxon>Tracheophyta</taxon>
        <taxon>Spermatophyta</taxon>
        <taxon>Magnoliopsida</taxon>
        <taxon>eudicotyledons</taxon>
        <taxon>Gunneridae</taxon>
        <taxon>Pentapetalae</taxon>
        <taxon>rosids</taxon>
        <taxon>fabids</taxon>
        <taxon>Fabales</taxon>
        <taxon>Fabaceae</taxon>
        <taxon>Cercidoideae</taxon>
        <taxon>Cercideae</taxon>
        <taxon>Bauhiniinae</taxon>
        <taxon>Bauhinia</taxon>
    </lineage>
</organism>
<gene>
    <name evidence="1" type="ORF">L6164_034970</name>
</gene>
<reference evidence="1 2" key="1">
    <citation type="journal article" date="2022" name="DNA Res.">
        <title>Chromosomal-level genome assembly of the orchid tree Bauhinia variegata (Leguminosae; Cercidoideae) supports the allotetraploid origin hypothesis of Bauhinia.</title>
        <authorList>
            <person name="Zhong Y."/>
            <person name="Chen Y."/>
            <person name="Zheng D."/>
            <person name="Pang J."/>
            <person name="Liu Y."/>
            <person name="Luo S."/>
            <person name="Meng S."/>
            <person name="Qian L."/>
            <person name="Wei D."/>
            <person name="Dai S."/>
            <person name="Zhou R."/>
        </authorList>
    </citation>
    <scope>NUCLEOTIDE SEQUENCE [LARGE SCALE GENOMIC DNA]</scope>
    <source>
        <strain evidence="1">BV-YZ2020</strain>
    </source>
</reference>
<proteinExistence type="predicted"/>
<evidence type="ECO:0000313" key="2">
    <source>
        <dbReference type="Proteomes" id="UP000828941"/>
    </source>
</evidence>